<dbReference type="PANTHER" id="PTHR11579:SF18">
    <property type="entry name" value="PROTEIN-L-ISOASPARTATE O-METHYLTRANSFERASE"/>
    <property type="match status" value="1"/>
</dbReference>
<name>A0A8E1WFQ0_9HYPH</name>
<evidence type="ECO:0000256" key="1">
    <source>
        <dbReference type="ARBA" id="ARBA00005369"/>
    </source>
</evidence>
<evidence type="ECO:0000313" key="5">
    <source>
        <dbReference type="Proteomes" id="UP000532373"/>
    </source>
</evidence>
<evidence type="ECO:0000313" key="4">
    <source>
        <dbReference type="EMBL" id="MBB6466655.1"/>
    </source>
</evidence>
<dbReference type="Pfam" id="PF01135">
    <property type="entry name" value="PCMT"/>
    <property type="match status" value="1"/>
</dbReference>
<dbReference type="GO" id="GO:0004719">
    <property type="term" value="F:protein-L-isoaspartate (D-aspartate) O-methyltransferase activity"/>
    <property type="evidence" value="ECO:0007669"/>
    <property type="project" value="InterPro"/>
</dbReference>
<dbReference type="CDD" id="cd02440">
    <property type="entry name" value="AdoMet_MTases"/>
    <property type="match status" value="1"/>
</dbReference>
<gene>
    <name evidence="4" type="ORF">HNQ96_002520</name>
</gene>
<dbReference type="Gene3D" id="3.40.50.150">
    <property type="entry name" value="Vaccinia Virus protein VP39"/>
    <property type="match status" value="1"/>
</dbReference>
<accession>A0A8E1WFQ0</accession>
<organism evidence="4 5">
    <name type="scientific">Aminobacter carboxidus</name>
    <dbReference type="NCBI Taxonomy" id="376165"/>
    <lineage>
        <taxon>Bacteria</taxon>
        <taxon>Pseudomonadati</taxon>
        <taxon>Pseudomonadota</taxon>
        <taxon>Alphaproteobacteria</taxon>
        <taxon>Hyphomicrobiales</taxon>
        <taxon>Phyllobacteriaceae</taxon>
        <taxon>Aminobacter</taxon>
    </lineage>
</organism>
<comment type="caution">
    <text evidence="4">The sequence shown here is derived from an EMBL/GenBank/DDBJ whole genome shotgun (WGS) entry which is preliminary data.</text>
</comment>
<evidence type="ECO:0000256" key="2">
    <source>
        <dbReference type="ARBA" id="ARBA00013346"/>
    </source>
</evidence>
<proteinExistence type="inferred from homology"/>
<dbReference type="EMBL" id="JACHGI010000003">
    <property type="protein sequence ID" value="MBB6466655.1"/>
    <property type="molecule type" value="Genomic_DNA"/>
</dbReference>
<dbReference type="GO" id="GO:0005737">
    <property type="term" value="C:cytoplasm"/>
    <property type="evidence" value="ECO:0007669"/>
    <property type="project" value="TreeGrafter"/>
</dbReference>
<dbReference type="SUPFAM" id="SSF53335">
    <property type="entry name" value="S-adenosyl-L-methionine-dependent methyltransferases"/>
    <property type="match status" value="1"/>
</dbReference>
<keyword evidence="4" id="KW-0489">Methyltransferase</keyword>
<sequence>MNMNADFSERRVKMVDGQVRTTDVTDAAILSAMLSVPREEFVDNGQRELAYIDEDLRYGVTADADQPRYLMEPSPFAKLAQLAEILPGDFVLDVGCGTGYSSAVLSRLASSVIALESDTTLAAKASSTLSSLGYDNVVVVSAALAAGYPSQGPYDVIFVGGSVEQVPEALLGQLKEGGRLVVVEGRGNAGVASVFLNAGSVVTARRAFNAAVKPLPGFNRTHEFEF</sequence>
<dbReference type="InterPro" id="IPR029063">
    <property type="entry name" value="SAM-dependent_MTases_sf"/>
</dbReference>
<keyword evidence="4" id="KW-0808">Transferase</keyword>
<dbReference type="AlphaFoldDB" id="A0A8E1WFQ0"/>
<dbReference type="PANTHER" id="PTHR11579">
    <property type="entry name" value="PROTEIN-L-ISOASPARTATE O-METHYLTRANSFERASE"/>
    <property type="match status" value="1"/>
</dbReference>
<dbReference type="GO" id="GO:0032259">
    <property type="term" value="P:methylation"/>
    <property type="evidence" value="ECO:0007669"/>
    <property type="project" value="UniProtKB-KW"/>
</dbReference>
<protein>
    <recommendedName>
        <fullName evidence="2">Protein-L-isoaspartate O-methyltransferase</fullName>
    </recommendedName>
    <alternativeName>
        <fullName evidence="3">Protein L-isoaspartyl methyltransferase</fullName>
    </alternativeName>
</protein>
<evidence type="ECO:0000256" key="3">
    <source>
        <dbReference type="ARBA" id="ARBA00030757"/>
    </source>
</evidence>
<dbReference type="InterPro" id="IPR000682">
    <property type="entry name" value="PCMT"/>
</dbReference>
<comment type="similarity">
    <text evidence="1">Belongs to the methyltransferase superfamily. L-isoaspartyl/D-aspartyl protein methyltransferase family.</text>
</comment>
<reference evidence="4 5" key="1">
    <citation type="submission" date="2020-08" db="EMBL/GenBank/DDBJ databases">
        <title>Genomic Encyclopedia of Type Strains, Phase IV (KMG-IV): sequencing the most valuable type-strain genomes for metagenomic binning, comparative biology and taxonomic classification.</title>
        <authorList>
            <person name="Goeker M."/>
        </authorList>
    </citation>
    <scope>NUCLEOTIDE SEQUENCE [LARGE SCALE GENOMIC DNA]</scope>
    <source>
        <strain evidence="4 5">DSM 17454</strain>
    </source>
</reference>
<dbReference type="Proteomes" id="UP000532373">
    <property type="component" value="Unassembled WGS sequence"/>
</dbReference>